<sequence length="591" mass="63220">MSISPHANIYWATDPLHGIVLPFAMNGRLPVLDSTLPTSPVRVPSMKNPVSLATRIGLGFAAVVSLLILITAVGIQRVGFIDSTLEDVGDNAAKVQRYAINFRGSVHNRAIALRDAVLVNNDQDLALHLEEMTRLEKDYIDSAAPMDQLFSRPTVSAEERQLLRGIKEIEQQTLGSTKSVIALRRTGDIAGAQALLLSQTSGDYSEWLKRINALIDHEEASIRVQLDNVQATASQFRGLMLLATAFAVLLSIVLSAFIIRFVKKTLGAEPVEVAQAIRRLAAGDLQQTITTAHPDSVMGVLKTALTRLSETITEVRTAAQEVSQSSTVLSAASSANNTQIMVQTREAEQVATAISQMAATVNEVSGYAAQAADAARLADSEVATGNRLVEATTTAIEQLAATLTETTNTVEQVSRHSEQIETVIEVINSIASQTNLLALNAAIEAARAGEHGRGFAVVADEVRSLANRTQQSTQEIQNMISTLQGGTETAAQNMRDSCELVNRAVDQTRNAQSALSRINQEVGAINHMNAQIASAAVQQSSVAEDVAMNINSIHDSTLKSANGSQQVASASEELAQLADRLTRKVAFFKAG</sequence>
<evidence type="ECO:0000313" key="13">
    <source>
        <dbReference type="EMBL" id="KPX24407.1"/>
    </source>
</evidence>
<evidence type="ECO:0000256" key="8">
    <source>
        <dbReference type="ARBA" id="ARBA00029447"/>
    </source>
</evidence>
<comment type="similarity">
    <text evidence="8">Belongs to the methyl-accepting chemotaxis (MCP) protein family.</text>
</comment>
<dbReference type="EMBL" id="LJQG01000020">
    <property type="protein sequence ID" value="KPX24407.1"/>
    <property type="molecule type" value="Genomic_DNA"/>
</dbReference>
<evidence type="ECO:0000256" key="10">
    <source>
        <dbReference type="SAM" id="Phobius"/>
    </source>
</evidence>
<dbReference type="PROSITE" id="PS50885">
    <property type="entry name" value="HAMP"/>
    <property type="match status" value="1"/>
</dbReference>
<evidence type="ECO:0000259" key="12">
    <source>
        <dbReference type="PROSITE" id="PS50885"/>
    </source>
</evidence>
<dbReference type="CDD" id="cd19411">
    <property type="entry name" value="MCP2201-like_sensor"/>
    <property type="match status" value="1"/>
</dbReference>
<evidence type="ECO:0000313" key="14">
    <source>
        <dbReference type="Proteomes" id="UP000050346"/>
    </source>
</evidence>
<dbReference type="GO" id="GO:0005886">
    <property type="term" value="C:plasma membrane"/>
    <property type="evidence" value="ECO:0007669"/>
    <property type="project" value="UniProtKB-SubCell"/>
</dbReference>
<evidence type="ECO:0000256" key="9">
    <source>
        <dbReference type="PROSITE-ProRule" id="PRU00284"/>
    </source>
</evidence>
<keyword evidence="3" id="KW-0488">Methylation</keyword>
<dbReference type="PROSITE" id="PS50111">
    <property type="entry name" value="CHEMOTAXIS_TRANSDUC_2"/>
    <property type="match status" value="1"/>
</dbReference>
<dbReference type="PANTHER" id="PTHR32089:SF119">
    <property type="entry name" value="METHYL-ACCEPTING CHEMOTAXIS PROTEIN CTPL"/>
    <property type="match status" value="1"/>
</dbReference>
<comment type="subcellular location">
    <subcellularLocation>
        <location evidence="1">Cell membrane</location>
        <topology evidence="1">Multi-pass membrane protein</topology>
    </subcellularLocation>
</comment>
<evidence type="ECO:0000259" key="11">
    <source>
        <dbReference type="PROSITE" id="PS50111"/>
    </source>
</evidence>
<reference evidence="13 14" key="1">
    <citation type="submission" date="2015-09" db="EMBL/GenBank/DDBJ databases">
        <title>Genome announcement of multiple Pseudomonas syringae strains.</title>
        <authorList>
            <person name="Thakur S."/>
            <person name="Wang P.W."/>
            <person name="Gong Y."/>
            <person name="Weir B.S."/>
            <person name="Guttman D.S."/>
        </authorList>
    </citation>
    <scope>NUCLEOTIDE SEQUENCE [LARGE SCALE GENOMIC DNA]</scope>
    <source>
        <strain evidence="13 14">ICMP9150</strain>
    </source>
</reference>
<keyword evidence="2" id="KW-1003">Cell membrane</keyword>
<keyword evidence="7 9" id="KW-0807">Transducer</keyword>
<dbReference type="SUPFAM" id="SSF58104">
    <property type="entry name" value="Methyl-accepting chemotaxis protein (MCP) signaling domain"/>
    <property type="match status" value="1"/>
</dbReference>
<feature type="domain" description="Methyl-accepting transducer" evidence="11">
    <location>
        <begin position="318"/>
        <end position="554"/>
    </location>
</feature>
<name>A0A0N8RFX5_PSEA0</name>
<evidence type="ECO:0000256" key="4">
    <source>
        <dbReference type="ARBA" id="ARBA00022692"/>
    </source>
</evidence>
<dbReference type="CDD" id="cd11386">
    <property type="entry name" value="MCP_signal"/>
    <property type="match status" value="1"/>
</dbReference>
<dbReference type="PATRIC" id="fig|235272.12.peg.1278"/>
<dbReference type="Pfam" id="PF00015">
    <property type="entry name" value="MCPsignal"/>
    <property type="match status" value="1"/>
</dbReference>
<feature type="domain" description="HAMP" evidence="12">
    <location>
        <begin position="272"/>
        <end position="317"/>
    </location>
</feature>
<dbReference type="InterPro" id="IPR047347">
    <property type="entry name" value="YvaQ-like_sensor"/>
</dbReference>
<dbReference type="GO" id="GO:0004888">
    <property type="term" value="F:transmembrane signaling receptor activity"/>
    <property type="evidence" value="ECO:0007669"/>
    <property type="project" value="InterPro"/>
</dbReference>
<dbReference type="AlphaFoldDB" id="A0A0N8RFX5"/>
<dbReference type="PANTHER" id="PTHR32089">
    <property type="entry name" value="METHYL-ACCEPTING CHEMOTAXIS PROTEIN MCPB"/>
    <property type="match status" value="1"/>
</dbReference>
<evidence type="ECO:0000256" key="3">
    <source>
        <dbReference type="ARBA" id="ARBA00022481"/>
    </source>
</evidence>
<evidence type="ECO:0000256" key="6">
    <source>
        <dbReference type="ARBA" id="ARBA00023136"/>
    </source>
</evidence>
<protein>
    <submittedName>
        <fullName evidence="13">Methyl-accepting chemotaxis protein</fullName>
    </submittedName>
</protein>
<dbReference type="GO" id="GO:0007165">
    <property type="term" value="P:signal transduction"/>
    <property type="evidence" value="ECO:0007669"/>
    <property type="project" value="UniProtKB-KW"/>
</dbReference>
<keyword evidence="6 10" id="KW-0472">Membrane</keyword>
<organism evidence="13 14">
    <name type="scientific">Pseudomonas amygdali pv. dendropanacis</name>
    <dbReference type="NCBI Taxonomy" id="235272"/>
    <lineage>
        <taxon>Bacteria</taxon>
        <taxon>Pseudomonadati</taxon>
        <taxon>Pseudomonadota</taxon>
        <taxon>Gammaproteobacteria</taxon>
        <taxon>Pseudomonadales</taxon>
        <taxon>Pseudomonadaceae</taxon>
        <taxon>Pseudomonas</taxon>
        <taxon>Pseudomonas amygdali</taxon>
    </lineage>
</organism>
<evidence type="ECO:0000256" key="7">
    <source>
        <dbReference type="ARBA" id="ARBA00023224"/>
    </source>
</evidence>
<gene>
    <name evidence="13" type="ORF">ALO71_04432</name>
</gene>
<dbReference type="InterPro" id="IPR003660">
    <property type="entry name" value="HAMP_dom"/>
</dbReference>
<dbReference type="FunFam" id="1.10.287.950:FF:000001">
    <property type="entry name" value="Methyl-accepting chemotaxis sensory transducer"/>
    <property type="match status" value="1"/>
</dbReference>
<feature type="transmembrane region" description="Helical" evidence="10">
    <location>
        <begin position="239"/>
        <end position="262"/>
    </location>
</feature>
<evidence type="ECO:0000256" key="1">
    <source>
        <dbReference type="ARBA" id="ARBA00004651"/>
    </source>
</evidence>
<keyword evidence="4 10" id="KW-0812">Transmembrane</keyword>
<feature type="transmembrane region" description="Helical" evidence="10">
    <location>
        <begin position="52"/>
        <end position="75"/>
    </location>
</feature>
<dbReference type="Gene3D" id="1.10.287.950">
    <property type="entry name" value="Methyl-accepting chemotaxis protein"/>
    <property type="match status" value="1"/>
</dbReference>
<dbReference type="Proteomes" id="UP000050346">
    <property type="component" value="Unassembled WGS sequence"/>
</dbReference>
<comment type="caution">
    <text evidence="13">The sequence shown here is derived from an EMBL/GenBank/DDBJ whole genome shotgun (WGS) entry which is preliminary data.</text>
</comment>
<proteinExistence type="inferred from homology"/>
<dbReference type="InterPro" id="IPR004090">
    <property type="entry name" value="Chemotax_Me-accpt_rcpt"/>
</dbReference>
<dbReference type="GO" id="GO:0006935">
    <property type="term" value="P:chemotaxis"/>
    <property type="evidence" value="ECO:0007669"/>
    <property type="project" value="InterPro"/>
</dbReference>
<dbReference type="PRINTS" id="PR00260">
    <property type="entry name" value="CHEMTRNSDUCR"/>
</dbReference>
<evidence type="ECO:0000256" key="2">
    <source>
        <dbReference type="ARBA" id="ARBA00022475"/>
    </source>
</evidence>
<keyword evidence="5 10" id="KW-1133">Transmembrane helix</keyword>
<dbReference type="SMART" id="SM00283">
    <property type="entry name" value="MA"/>
    <property type="match status" value="1"/>
</dbReference>
<evidence type="ECO:0000256" key="5">
    <source>
        <dbReference type="ARBA" id="ARBA00022989"/>
    </source>
</evidence>
<dbReference type="InterPro" id="IPR004089">
    <property type="entry name" value="MCPsignal_dom"/>
</dbReference>
<accession>A0A0N8RFX5</accession>